<evidence type="ECO:0000313" key="1">
    <source>
        <dbReference type="EMBL" id="BDI30417.1"/>
    </source>
</evidence>
<reference evidence="1 2" key="1">
    <citation type="journal article" date="2019" name="Int. J. Syst. Evol. Microbiol.">
        <title>Capsulimonas corticalis gen. nov., sp. nov., an aerobic capsulated bacterium, of a novel bacterial order, Capsulimonadales ord. nov., of the class Armatimonadia of the phylum Armatimonadetes.</title>
        <authorList>
            <person name="Li J."/>
            <person name="Kudo C."/>
            <person name="Tonouchi A."/>
        </authorList>
    </citation>
    <scope>NUCLEOTIDE SEQUENCE [LARGE SCALE GENOMIC DNA]</scope>
    <source>
        <strain evidence="1 2">AX-7</strain>
    </source>
</reference>
<dbReference type="KEGG" id="ccot:CCAX7_24680"/>
<dbReference type="AlphaFoldDB" id="A0A9N7L2G6"/>
<name>A0A9N7L2G6_9BACT</name>
<sequence length="159" mass="18412">MFGIARAGLKSQYQDWPGLEEWIMATTQRNNTALDELRKSDVMAHLLDSLDAGKDIGHYGRLVFAMVAWRFLPEDDVVRLLQQDNDFNEADARALYLQVKSHDYSPPKREKLLDYQAKQDFPIIPNPDDPDSGNLYRDLQFPDQVYEHISEYYEEKAGA</sequence>
<proteinExistence type="predicted"/>
<organism evidence="1 2">
    <name type="scientific">Capsulimonas corticalis</name>
    <dbReference type="NCBI Taxonomy" id="2219043"/>
    <lineage>
        <taxon>Bacteria</taxon>
        <taxon>Bacillati</taxon>
        <taxon>Armatimonadota</taxon>
        <taxon>Armatimonadia</taxon>
        <taxon>Capsulimonadales</taxon>
        <taxon>Capsulimonadaceae</taxon>
        <taxon>Capsulimonas</taxon>
    </lineage>
</organism>
<keyword evidence="2" id="KW-1185">Reference proteome</keyword>
<protein>
    <submittedName>
        <fullName evidence="1">Uncharacterized protein</fullName>
    </submittedName>
</protein>
<dbReference type="EMBL" id="AP025739">
    <property type="protein sequence ID" value="BDI30417.1"/>
    <property type="molecule type" value="Genomic_DNA"/>
</dbReference>
<evidence type="ECO:0000313" key="2">
    <source>
        <dbReference type="Proteomes" id="UP000287394"/>
    </source>
</evidence>
<accession>A0A9N7L2G6</accession>
<dbReference type="Proteomes" id="UP000287394">
    <property type="component" value="Chromosome"/>
</dbReference>
<gene>
    <name evidence="1" type="ORF">CCAX7_24680</name>
</gene>